<dbReference type="EMBL" id="JBHSXI010000001">
    <property type="protein sequence ID" value="MFC6887688.1"/>
    <property type="molecule type" value="Genomic_DNA"/>
</dbReference>
<organism evidence="1 2">
    <name type="scientific">Halorubrum trueperi</name>
    <dbReference type="NCBI Taxonomy" id="2004704"/>
    <lineage>
        <taxon>Archaea</taxon>
        <taxon>Methanobacteriati</taxon>
        <taxon>Methanobacteriota</taxon>
        <taxon>Stenosarchaea group</taxon>
        <taxon>Halobacteria</taxon>
        <taxon>Halobacteriales</taxon>
        <taxon>Haloferacaceae</taxon>
        <taxon>Halorubrum</taxon>
    </lineage>
</organism>
<comment type="caution">
    <text evidence="1">The sequence shown here is derived from an EMBL/GenBank/DDBJ whole genome shotgun (WGS) entry which is preliminary data.</text>
</comment>
<name>A0ABD5UEL1_9EURY</name>
<reference evidence="1 2" key="1">
    <citation type="journal article" date="2019" name="Int. J. Syst. Evol. Microbiol.">
        <title>The Global Catalogue of Microorganisms (GCM) 10K type strain sequencing project: providing services to taxonomists for standard genome sequencing and annotation.</title>
        <authorList>
            <consortium name="The Broad Institute Genomics Platform"/>
            <consortium name="The Broad Institute Genome Sequencing Center for Infectious Disease"/>
            <person name="Wu L."/>
            <person name="Ma J."/>
        </authorList>
    </citation>
    <scope>NUCLEOTIDE SEQUENCE [LARGE SCALE GENOMIC DNA]</scope>
    <source>
        <strain evidence="1 2">Y73</strain>
    </source>
</reference>
<protein>
    <submittedName>
        <fullName evidence="1">Uncharacterized protein</fullName>
    </submittedName>
</protein>
<dbReference type="AlphaFoldDB" id="A0ABD5UEL1"/>
<dbReference type="Proteomes" id="UP001596333">
    <property type="component" value="Unassembled WGS sequence"/>
</dbReference>
<evidence type="ECO:0000313" key="1">
    <source>
        <dbReference type="EMBL" id="MFC6887688.1"/>
    </source>
</evidence>
<gene>
    <name evidence="1" type="ORF">ACFQEY_01265</name>
</gene>
<keyword evidence="2" id="KW-1185">Reference proteome</keyword>
<proteinExistence type="predicted"/>
<dbReference type="RefSeq" id="WP_379764005.1">
    <property type="nucleotide sequence ID" value="NZ_JBHSXI010000001.1"/>
</dbReference>
<accession>A0ABD5UEL1</accession>
<sequence>MNGEPVDRGHPFDAVTDSRVRVTRETQDASLALEHAPDQGLDVYSNELYVTTDHDAAWVASSSPRGI</sequence>
<evidence type="ECO:0000313" key="2">
    <source>
        <dbReference type="Proteomes" id="UP001596333"/>
    </source>
</evidence>